<protein>
    <submittedName>
        <fullName evidence="1">Mevalonate kinase</fullName>
    </submittedName>
</protein>
<keyword evidence="2" id="KW-1185">Reference proteome</keyword>
<dbReference type="InterPro" id="IPR036554">
    <property type="entry name" value="GHMP_kinase_C_sf"/>
</dbReference>
<gene>
    <name evidence="1" type="ORF">FCN74_02600</name>
</gene>
<comment type="caution">
    <text evidence="1">The sequence shown here is derived from an EMBL/GenBank/DDBJ whole genome shotgun (WGS) entry which is preliminary data.</text>
</comment>
<dbReference type="GO" id="GO:0016301">
    <property type="term" value="F:kinase activity"/>
    <property type="evidence" value="ECO:0007669"/>
    <property type="project" value="UniProtKB-KW"/>
</dbReference>
<name>A0A4U5TVT2_9FLAO</name>
<accession>A0A4U5TVT2</accession>
<dbReference type="Proteomes" id="UP000306552">
    <property type="component" value="Unassembled WGS sequence"/>
</dbReference>
<reference evidence="1 2" key="1">
    <citation type="submission" date="2019-04" db="EMBL/GenBank/DDBJ databases">
        <title>Psychroflexus halotolerans sp. nov., isolated from a marine solar saltern.</title>
        <authorList>
            <person name="Feng X."/>
        </authorList>
    </citation>
    <scope>NUCLEOTIDE SEQUENCE [LARGE SCALE GENOMIC DNA]</scope>
    <source>
        <strain evidence="1 2">WDS2C27</strain>
    </source>
</reference>
<dbReference type="EMBL" id="SWMU01000001">
    <property type="protein sequence ID" value="TKS57328.1"/>
    <property type="molecule type" value="Genomic_DNA"/>
</dbReference>
<dbReference type="InterPro" id="IPR047765">
    <property type="entry name" value="GHMP_GYDIA-like"/>
</dbReference>
<dbReference type="RefSeq" id="WP_138931031.1">
    <property type="nucleotide sequence ID" value="NZ_SWMU01000001.1"/>
</dbReference>
<evidence type="ECO:0000313" key="1">
    <source>
        <dbReference type="EMBL" id="TKS57328.1"/>
    </source>
</evidence>
<sequence>MQVQNFYSHGKLLLSGEYVILDGAKALALPCKLGQTLKVKTHSGLSYQWISYLKNNQKWKSLSFDLEDIKNGRSKHPFALRLYQILKVIYKENPELFKSFYTFSTQLEFDKNWGLGSSSTLINNLSQWANIDPYFLLNKTFGGSGYDVAAAQFKTPFVYQRLENEVITESVEISEKLKPYLYFIYTNQKQDSREAIANYRKNLKSPYHTVIDQISNLTELISNADDLNDFEDHLKTHEVLISKLIGQIPIQESKFQDYKGGIVKSLGAWGGDFVLVTAKNDNDLIWFRKNGYPIIYKYEDLVY</sequence>
<dbReference type="NCBIfam" id="NF040656">
    <property type="entry name" value="GHMP_GYDIA"/>
    <property type="match status" value="1"/>
</dbReference>
<dbReference type="InterPro" id="IPR020568">
    <property type="entry name" value="Ribosomal_Su5_D2-typ_SF"/>
</dbReference>
<dbReference type="OrthoDB" id="5288719at2"/>
<proteinExistence type="predicted"/>
<dbReference type="AlphaFoldDB" id="A0A4U5TVT2"/>
<organism evidence="1 2">
    <name type="scientific">Mesohalobacter halotolerans</name>
    <dbReference type="NCBI Taxonomy" id="1883405"/>
    <lineage>
        <taxon>Bacteria</taxon>
        <taxon>Pseudomonadati</taxon>
        <taxon>Bacteroidota</taxon>
        <taxon>Flavobacteriia</taxon>
        <taxon>Flavobacteriales</taxon>
        <taxon>Flavobacteriaceae</taxon>
        <taxon>Mesohalobacter</taxon>
    </lineage>
</organism>
<dbReference type="InterPro" id="IPR014721">
    <property type="entry name" value="Ribsml_uS5_D2-typ_fold_subgr"/>
</dbReference>
<dbReference type="SUPFAM" id="SSF55060">
    <property type="entry name" value="GHMP Kinase, C-terminal domain"/>
    <property type="match status" value="1"/>
</dbReference>
<keyword evidence="1" id="KW-0418">Kinase</keyword>
<dbReference type="SUPFAM" id="SSF54211">
    <property type="entry name" value="Ribosomal protein S5 domain 2-like"/>
    <property type="match status" value="1"/>
</dbReference>
<dbReference type="Gene3D" id="3.30.230.10">
    <property type="match status" value="1"/>
</dbReference>
<keyword evidence="1" id="KW-0808">Transferase</keyword>
<evidence type="ECO:0000313" key="2">
    <source>
        <dbReference type="Proteomes" id="UP000306552"/>
    </source>
</evidence>